<dbReference type="Proteomes" id="UP001292094">
    <property type="component" value="Unassembled WGS sequence"/>
</dbReference>
<feature type="compositionally biased region" description="Polar residues" evidence="1">
    <location>
        <begin position="86"/>
        <end position="97"/>
    </location>
</feature>
<dbReference type="AlphaFoldDB" id="A0AAE1P029"/>
<proteinExistence type="predicted"/>
<feature type="region of interest" description="Disordered" evidence="1">
    <location>
        <begin position="78"/>
        <end position="105"/>
    </location>
</feature>
<keyword evidence="3" id="KW-1185">Reference proteome</keyword>
<comment type="caution">
    <text evidence="2">The sequence shown here is derived from an EMBL/GenBank/DDBJ whole genome shotgun (WGS) entry which is preliminary data.</text>
</comment>
<dbReference type="EMBL" id="JAWZYT010003392">
    <property type="protein sequence ID" value="KAK4298606.1"/>
    <property type="molecule type" value="Genomic_DNA"/>
</dbReference>
<name>A0AAE1P029_9EUCA</name>
<organism evidence="2 3">
    <name type="scientific">Petrolisthes manimaculis</name>
    <dbReference type="NCBI Taxonomy" id="1843537"/>
    <lineage>
        <taxon>Eukaryota</taxon>
        <taxon>Metazoa</taxon>
        <taxon>Ecdysozoa</taxon>
        <taxon>Arthropoda</taxon>
        <taxon>Crustacea</taxon>
        <taxon>Multicrustacea</taxon>
        <taxon>Malacostraca</taxon>
        <taxon>Eumalacostraca</taxon>
        <taxon>Eucarida</taxon>
        <taxon>Decapoda</taxon>
        <taxon>Pleocyemata</taxon>
        <taxon>Anomura</taxon>
        <taxon>Galatheoidea</taxon>
        <taxon>Porcellanidae</taxon>
        <taxon>Petrolisthes</taxon>
    </lineage>
</organism>
<evidence type="ECO:0000256" key="1">
    <source>
        <dbReference type="SAM" id="MobiDB-lite"/>
    </source>
</evidence>
<gene>
    <name evidence="2" type="ORF">Pmani_029057</name>
</gene>
<reference evidence="2" key="1">
    <citation type="submission" date="2023-11" db="EMBL/GenBank/DDBJ databases">
        <title>Genome assemblies of two species of porcelain crab, Petrolisthes cinctipes and Petrolisthes manimaculis (Anomura: Porcellanidae).</title>
        <authorList>
            <person name="Angst P."/>
        </authorList>
    </citation>
    <scope>NUCLEOTIDE SEQUENCE</scope>
    <source>
        <strain evidence="2">PB745_02</strain>
        <tissue evidence="2">Gill</tissue>
    </source>
</reference>
<sequence>MCTQVARSLTSRVCHQFHPSSSPTFLTLPNQSTSTQGEALCERRDAQVDFPVTLRHSIEKKRSRSNNIPPSSIIITEYVPTPAVPGTSTSRHASTPRSHPRQRIL</sequence>
<accession>A0AAE1P029</accession>
<protein>
    <submittedName>
        <fullName evidence="2">Uncharacterized protein</fullName>
    </submittedName>
</protein>
<evidence type="ECO:0000313" key="3">
    <source>
        <dbReference type="Proteomes" id="UP001292094"/>
    </source>
</evidence>
<evidence type="ECO:0000313" key="2">
    <source>
        <dbReference type="EMBL" id="KAK4298606.1"/>
    </source>
</evidence>